<evidence type="ECO:0000256" key="13">
    <source>
        <dbReference type="ARBA" id="ARBA00022989"/>
    </source>
</evidence>
<dbReference type="InterPro" id="IPR050445">
    <property type="entry name" value="Bact_polysacc_biosynth/exp"/>
</dbReference>
<dbReference type="Gene3D" id="3.40.50.300">
    <property type="entry name" value="P-loop containing nucleotide triphosphate hydrolases"/>
    <property type="match status" value="1"/>
</dbReference>
<evidence type="ECO:0000256" key="10">
    <source>
        <dbReference type="ARBA" id="ARBA00022741"/>
    </source>
</evidence>
<evidence type="ECO:0000256" key="11">
    <source>
        <dbReference type="ARBA" id="ARBA00022777"/>
    </source>
</evidence>
<feature type="compositionally biased region" description="Basic residues" evidence="17">
    <location>
        <begin position="456"/>
        <end position="468"/>
    </location>
</feature>
<evidence type="ECO:0000256" key="8">
    <source>
        <dbReference type="ARBA" id="ARBA00022679"/>
    </source>
</evidence>
<organism evidence="21 22">
    <name type="scientific">Occultella aeris</name>
    <dbReference type="NCBI Taxonomy" id="2761496"/>
    <lineage>
        <taxon>Bacteria</taxon>
        <taxon>Bacillati</taxon>
        <taxon>Actinomycetota</taxon>
        <taxon>Actinomycetes</taxon>
        <taxon>Micrococcales</taxon>
        <taxon>Ruaniaceae</taxon>
        <taxon>Occultella</taxon>
    </lineage>
</organism>
<feature type="region of interest" description="Disordered" evidence="17">
    <location>
        <begin position="454"/>
        <end position="528"/>
    </location>
</feature>
<comment type="catalytic activity">
    <reaction evidence="16">
        <text>L-tyrosyl-[protein] + ATP = O-phospho-L-tyrosyl-[protein] + ADP + H(+)</text>
        <dbReference type="Rhea" id="RHEA:10596"/>
        <dbReference type="Rhea" id="RHEA-COMP:10136"/>
        <dbReference type="Rhea" id="RHEA-COMP:20101"/>
        <dbReference type="ChEBI" id="CHEBI:15378"/>
        <dbReference type="ChEBI" id="CHEBI:30616"/>
        <dbReference type="ChEBI" id="CHEBI:46858"/>
        <dbReference type="ChEBI" id="CHEBI:61978"/>
        <dbReference type="ChEBI" id="CHEBI:456216"/>
        <dbReference type="EC" id="2.7.10.2"/>
    </reaction>
</comment>
<comment type="subcellular location">
    <subcellularLocation>
        <location evidence="1">Cell inner membrane</location>
        <topology evidence="1">Multi-pass membrane protein</topology>
    </subcellularLocation>
</comment>
<dbReference type="InterPro" id="IPR025669">
    <property type="entry name" value="AAA_dom"/>
</dbReference>
<proteinExistence type="inferred from homology"/>
<keyword evidence="22" id="KW-1185">Reference proteome</keyword>
<evidence type="ECO:0000256" key="3">
    <source>
        <dbReference type="ARBA" id="ARBA00007316"/>
    </source>
</evidence>
<dbReference type="RefSeq" id="WP_197522489.1">
    <property type="nucleotide sequence ID" value="NZ_CACRYJ010000032.1"/>
</dbReference>
<dbReference type="FunFam" id="3.40.50.300:FF:000527">
    <property type="entry name" value="Tyrosine-protein kinase etk"/>
    <property type="match status" value="1"/>
</dbReference>
<name>A0A7M4DJK0_9MICO</name>
<feature type="compositionally biased region" description="Polar residues" evidence="17">
    <location>
        <begin position="492"/>
        <end position="506"/>
    </location>
</feature>
<feature type="compositionally biased region" description="Basic and acidic residues" evidence="17">
    <location>
        <begin position="477"/>
        <end position="489"/>
    </location>
</feature>
<keyword evidence="6" id="KW-1003">Cell membrane</keyword>
<comment type="similarity">
    <text evidence="3">Belongs to the CpsD/CapB family.</text>
</comment>
<evidence type="ECO:0000256" key="15">
    <source>
        <dbReference type="ARBA" id="ARBA00023137"/>
    </source>
</evidence>
<dbReference type="GO" id="GO:0004715">
    <property type="term" value="F:non-membrane spanning protein tyrosine kinase activity"/>
    <property type="evidence" value="ECO:0007669"/>
    <property type="project" value="UniProtKB-EC"/>
</dbReference>
<keyword evidence="11 21" id="KW-0418">Kinase</keyword>
<comment type="similarity">
    <text evidence="4">Belongs to the etk/wzc family.</text>
</comment>
<reference evidence="21 22" key="1">
    <citation type="submission" date="2019-11" db="EMBL/GenBank/DDBJ databases">
        <authorList>
            <person name="Criscuolo A."/>
        </authorList>
    </citation>
    <scope>NUCLEOTIDE SEQUENCE [LARGE SCALE GENOMIC DNA]</scope>
    <source>
        <strain evidence="21">CIP111667</strain>
    </source>
</reference>
<evidence type="ECO:0000259" key="20">
    <source>
        <dbReference type="Pfam" id="PF13614"/>
    </source>
</evidence>
<evidence type="ECO:0000313" key="22">
    <source>
        <dbReference type="Proteomes" id="UP000419743"/>
    </source>
</evidence>
<keyword evidence="10" id="KW-0547">Nucleotide-binding</keyword>
<dbReference type="AlphaFoldDB" id="A0A7M4DJK0"/>
<evidence type="ECO:0000256" key="18">
    <source>
        <dbReference type="SAM" id="Phobius"/>
    </source>
</evidence>
<dbReference type="InterPro" id="IPR005702">
    <property type="entry name" value="Wzc-like_C"/>
</dbReference>
<feature type="compositionally biased region" description="Basic and acidic residues" evidence="17">
    <location>
        <begin position="517"/>
        <end position="528"/>
    </location>
</feature>
<protein>
    <recommendedName>
        <fullName evidence="5">non-specific protein-tyrosine kinase</fullName>
        <ecNumber evidence="5">2.7.10.2</ecNumber>
    </recommendedName>
</protein>
<dbReference type="InterPro" id="IPR027417">
    <property type="entry name" value="P-loop_NTPase"/>
</dbReference>
<evidence type="ECO:0000256" key="2">
    <source>
        <dbReference type="ARBA" id="ARBA00006683"/>
    </source>
</evidence>
<dbReference type="PANTHER" id="PTHR32309">
    <property type="entry name" value="TYROSINE-PROTEIN KINASE"/>
    <property type="match status" value="1"/>
</dbReference>
<evidence type="ECO:0000256" key="16">
    <source>
        <dbReference type="ARBA" id="ARBA00051245"/>
    </source>
</evidence>
<keyword evidence="14 18" id="KW-0472">Membrane</keyword>
<feature type="domain" description="AAA" evidence="20">
    <location>
        <begin position="264"/>
        <end position="421"/>
    </location>
</feature>
<keyword evidence="15" id="KW-0829">Tyrosine-protein kinase</keyword>
<feature type="domain" description="Polysaccharide chain length determinant N-terminal" evidence="19">
    <location>
        <begin position="1"/>
        <end position="89"/>
    </location>
</feature>
<evidence type="ECO:0000256" key="7">
    <source>
        <dbReference type="ARBA" id="ARBA00022519"/>
    </source>
</evidence>
<evidence type="ECO:0000256" key="17">
    <source>
        <dbReference type="SAM" id="MobiDB-lite"/>
    </source>
</evidence>
<dbReference type="GO" id="GO:0005524">
    <property type="term" value="F:ATP binding"/>
    <property type="evidence" value="ECO:0007669"/>
    <property type="project" value="UniProtKB-KW"/>
</dbReference>
<keyword evidence="8 21" id="KW-0808">Transferase</keyword>
<keyword evidence="12" id="KW-0067">ATP-binding</keyword>
<evidence type="ECO:0000256" key="4">
    <source>
        <dbReference type="ARBA" id="ARBA00008883"/>
    </source>
</evidence>
<feature type="transmembrane region" description="Helical" evidence="18">
    <location>
        <begin position="14"/>
        <end position="34"/>
    </location>
</feature>
<keyword evidence="7" id="KW-0997">Cell inner membrane</keyword>
<dbReference type="GO" id="GO:0005886">
    <property type="term" value="C:plasma membrane"/>
    <property type="evidence" value="ECO:0007669"/>
    <property type="project" value="UniProtKB-SubCell"/>
</dbReference>
<dbReference type="Proteomes" id="UP000419743">
    <property type="component" value="Unassembled WGS sequence"/>
</dbReference>
<evidence type="ECO:0000256" key="5">
    <source>
        <dbReference type="ARBA" id="ARBA00011903"/>
    </source>
</evidence>
<evidence type="ECO:0000313" key="21">
    <source>
        <dbReference type="EMBL" id="VZO37220.1"/>
    </source>
</evidence>
<dbReference type="EMBL" id="CACRYJ010000032">
    <property type="protein sequence ID" value="VZO37220.1"/>
    <property type="molecule type" value="Genomic_DNA"/>
</dbReference>
<dbReference type="PANTHER" id="PTHR32309:SF31">
    <property type="entry name" value="CAPSULAR EXOPOLYSACCHARIDE FAMILY"/>
    <property type="match status" value="1"/>
</dbReference>
<keyword evidence="9 18" id="KW-0812">Transmembrane</keyword>
<dbReference type="NCBIfam" id="TIGR01007">
    <property type="entry name" value="eps_fam"/>
    <property type="match status" value="1"/>
</dbReference>
<gene>
    <name evidence="21" type="primary">ywqD</name>
    <name evidence="21" type="ORF">HALOF300_02307</name>
</gene>
<dbReference type="Pfam" id="PF13614">
    <property type="entry name" value="AAA_31"/>
    <property type="match status" value="1"/>
</dbReference>
<sequence length="528" mass="55594">MDLRDYLTLIRKRWIGVAIVTLAVLAVTSIVTVLSPTNYTARTTIFFAVQGGGSVSDLVQGSTYAEKQVQSYAEVAVAPIVLAPVIDELGLNTTVGALAQQVTASVPAGTVIIEISVVDENPSRAADIANAIGSELSDAVAALSPSGPDGVESVRATTISSATVPVAPSSPNVPRNLLLGTLLGAALGIGLAILREVMNTKVRTEEDVSRVTDASIVATIGFDSDASAHPLIVQADPHSARAEAYRRLRTNLQFLDIADRSHSIVITSSLPGEGKSTTSINLAIALAEAGTRVLLVDADLRRPQVAKYMQLEGRVGLTTVLIGRAQLADVVQPWGAGNLHVLPSGRVPPNPSELLGSRAMETLMESAAQEYDVILLDAPPLLPVTDSAVLAGKAGGALVVIGSDELHLSQLEDSLESLEAVDTRLLGLVLNKVRKMHAGNYVEYDYRSTYASHATRGTRVKGHRRRGNPRPTTELESSPRTRPPVDVREPQSVASGSHTTGVSGAQSPPPTIPPRRASTDGRRGTNQH</sequence>
<comment type="similarity">
    <text evidence="2">Belongs to the CpsC/CapA family.</text>
</comment>
<dbReference type="CDD" id="cd05387">
    <property type="entry name" value="BY-kinase"/>
    <property type="match status" value="1"/>
</dbReference>
<evidence type="ECO:0000256" key="12">
    <source>
        <dbReference type="ARBA" id="ARBA00022840"/>
    </source>
</evidence>
<evidence type="ECO:0000256" key="1">
    <source>
        <dbReference type="ARBA" id="ARBA00004429"/>
    </source>
</evidence>
<keyword evidence="13 18" id="KW-1133">Transmembrane helix</keyword>
<evidence type="ECO:0000256" key="14">
    <source>
        <dbReference type="ARBA" id="ARBA00023136"/>
    </source>
</evidence>
<dbReference type="EC" id="2.7.10.2" evidence="5"/>
<evidence type="ECO:0000256" key="9">
    <source>
        <dbReference type="ARBA" id="ARBA00022692"/>
    </source>
</evidence>
<dbReference type="GO" id="GO:0042802">
    <property type="term" value="F:identical protein binding"/>
    <property type="evidence" value="ECO:0007669"/>
    <property type="project" value="UniProtKB-ARBA"/>
</dbReference>
<accession>A0A7M4DJK0</accession>
<dbReference type="InterPro" id="IPR003856">
    <property type="entry name" value="LPS_length_determ_N"/>
</dbReference>
<comment type="caution">
    <text evidence="21">The sequence shown here is derived from an EMBL/GenBank/DDBJ whole genome shotgun (WGS) entry which is preliminary data.</text>
</comment>
<dbReference type="Pfam" id="PF02706">
    <property type="entry name" value="Wzz"/>
    <property type="match status" value="1"/>
</dbReference>
<evidence type="ECO:0000256" key="6">
    <source>
        <dbReference type="ARBA" id="ARBA00022475"/>
    </source>
</evidence>
<dbReference type="SUPFAM" id="SSF52540">
    <property type="entry name" value="P-loop containing nucleoside triphosphate hydrolases"/>
    <property type="match status" value="1"/>
</dbReference>
<evidence type="ECO:0000259" key="19">
    <source>
        <dbReference type="Pfam" id="PF02706"/>
    </source>
</evidence>